<name>A0A3L7DWY2_9GAMM</name>
<comment type="similarity">
    <text evidence="2 6">Belongs to the dTDP-4-dehydrorhamnose reductase family.</text>
</comment>
<evidence type="ECO:0000256" key="1">
    <source>
        <dbReference type="ARBA" id="ARBA00004781"/>
    </source>
</evidence>
<dbReference type="EMBL" id="QRAN01000014">
    <property type="protein sequence ID" value="RLQ21285.1"/>
    <property type="molecule type" value="Genomic_DNA"/>
</dbReference>
<feature type="domain" description="RmlD-like substrate binding" evidence="7">
    <location>
        <begin position="58"/>
        <end position="335"/>
    </location>
</feature>
<evidence type="ECO:0000313" key="9">
    <source>
        <dbReference type="Proteomes" id="UP000265509"/>
    </source>
</evidence>
<evidence type="ECO:0000256" key="6">
    <source>
        <dbReference type="RuleBase" id="RU364082"/>
    </source>
</evidence>
<dbReference type="Pfam" id="PF04321">
    <property type="entry name" value="RmlD_sub_bind"/>
    <property type="match status" value="1"/>
</dbReference>
<evidence type="ECO:0000259" key="7">
    <source>
        <dbReference type="Pfam" id="PF04321"/>
    </source>
</evidence>
<dbReference type="InterPro" id="IPR029903">
    <property type="entry name" value="RmlD-like-bd"/>
</dbReference>
<keyword evidence="9" id="KW-1185">Reference proteome</keyword>
<dbReference type="PANTHER" id="PTHR10491:SF4">
    <property type="entry name" value="METHIONINE ADENOSYLTRANSFERASE 2 SUBUNIT BETA"/>
    <property type="match status" value="1"/>
</dbReference>
<gene>
    <name evidence="8" type="ORF">DWB85_13340</name>
</gene>
<dbReference type="InterPro" id="IPR036291">
    <property type="entry name" value="NAD(P)-bd_dom_sf"/>
</dbReference>
<dbReference type="UniPathway" id="UPA00281"/>
<comment type="cofactor">
    <cofactor evidence="6">
        <name>Mg(2+)</name>
        <dbReference type="ChEBI" id="CHEBI:18420"/>
    </cofactor>
    <text evidence="6">Binds 1 Mg(2+) ion per monomer.</text>
</comment>
<evidence type="ECO:0000256" key="2">
    <source>
        <dbReference type="ARBA" id="ARBA00010944"/>
    </source>
</evidence>
<evidence type="ECO:0000256" key="5">
    <source>
        <dbReference type="ARBA" id="ARBA00048200"/>
    </source>
</evidence>
<dbReference type="SUPFAM" id="SSF51735">
    <property type="entry name" value="NAD(P)-binding Rossmann-fold domains"/>
    <property type="match status" value="1"/>
</dbReference>
<comment type="catalytic activity">
    <reaction evidence="5 6">
        <text>dTDP-beta-L-rhamnose + NADP(+) = dTDP-4-dehydro-beta-L-rhamnose + NADPH + H(+)</text>
        <dbReference type="Rhea" id="RHEA:21796"/>
        <dbReference type="ChEBI" id="CHEBI:15378"/>
        <dbReference type="ChEBI" id="CHEBI:57510"/>
        <dbReference type="ChEBI" id="CHEBI:57783"/>
        <dbReference type="ChEBI" id="CHEBI:58349"/>
        <dbReference type="ChEBI" id="CHEBI:62830"/>
        <dbReference type="EC" id="1.1.1.133"/>
    </reaction>
</comment>
<dbReference type="GO" id="GO:0009243">
    <property type="term" value="P:O antigen biosynthetic process"/>
    <property type="evidence" value="ECO:0007669"/>
    <property type="project" value="UniProtKB-UniPathway"/>
</dbReference>
<dbReference type="UniPathway" id="UPA00124"/>
<evidence type="ECO:0000256" key="4">
    <source>
        <dbReference type="ARBA" id="ARBA00017099"/>
    </source>
</evidence>
<dbReference type="OrthoDB" id="9803892at2"/>
<dbReference type="AlphaFoldDB" id="A0A3L7DWY2"/>
<accession>A0A3L7DWY2</accession>
<comment type="function">
    <text evidence="6">Catalyzes the reduction of dTDP-6-deoxy-L-lyxo-4-hexulose to yield dTDP-L-rhamnose.</text>
</comment>
<dbReference type="GO" id="GO:0008831">
    <property type="term" value="F:dTDP-4-dehydrorhamnose reductase activity"/>
    <property type="evidence" value="ECO:0007669"/>
    <property type="project" value="UniProtKB-EC"/>
</dbReference>
<dbReference type="Proteomes" id="UP000265509">
    <property type="component" value="Unassembled WGS sequence"/>
</dbReference>
<dbReference type="PANTHER" id="PTHR10491">
    <property type="entry name" value="DTDP-4-DEHYDRORHAMNOSE REDUCTASE"/>
    <property type="match status" value="1"/>
</dbReference>
<dbReference type="GO" id="GO:0019305">
    <property type="term" value="P:dTDP-rhamnose biosynthetic process"/>
    <property type="evidence" value="ECO:0007669"/>
    <property type="project" value="UniProtKB-UniPathway"/>
</dbReference>
<evidence type="ECO:0000313" key="8">
    <source>
        <dbReference type="EMBL" id="RLQ21285.1"/>
    </source>
</evidence>
<keyword evidence="6" id="KW-0560">Oxidoreductase</keyword>
<dbReference type="EC" id="1.1.1.133" evidence="3 6"/>
<comment type="caution">
    <text evidence="8">The sequence shown here is derived from an EMBL/GenBank/DDBJ whole genome shotgun (WGS) entry which is preliminary data.</text>
</comment>
<evidence type="ECO:0000256" key="3">
    <source>
        <dbReference type="ARBA" id="ARBA00012929"/>
    </source>
</evidence>
<dbReference type="Gene3D" id="3.40.50.720">
    <property type="entry name" value="NAD(P)-binding Rossmann-like Domain"/>
    <property type="match status" value="1"/>
</dbReference>
<reference evidence="8 9" key="1">
    <citation type="submission" date="2018-07" db="EMBL/GenBank/DDBJ databases">
        <title>Halioglobus sp. genome submission.</title>
        <authorList>
            <person name="Ye M.-Q."/>
            <person name="Du Z.-J."/>
        </authorList>
    </citation>
    <scope>NUCLEOTIDE SEQUENCE [LARGE SCALE GENOMIC DNA]</scope>
    <source>
        <strain evidence="8 9">U0301</strain>
    </source>
</reference>
<protein>
    <recommendedName>
        <fullName evidence="4 6">dTDP-4-dehydrorhamnose reductase</fullName>
        <ecNumber evidence="3 6">1.1.1.133</ecNumber>
    </recommendedName>
</protein>
<proteinExistence type="inferred from homology"/>
<sequence length="343" mass="37444">MGLAGLSRLPAAAWAADAPGAGFSRAISAKIACPAPPGWNSCDTFPVSSGSDRTRRVRVLILGSDSPLGRALTDYMEALGRHELVCLSRAASRWKSERQAKKAVRRAKADAVVDIRVEAVADSGQDIVDLDLKRCQWVAKSCLRDDACYLFISSSRVFSGELDRPYHEEDAPDSREESGVLLAAAEAVVRQYCERHLVLRLGPVFANEGANLVTRMLGEMISGQNLVLDNNLRGCPVASVDGARVISALLDQISAGAELWGTYHYCSSETATHYQFAEAILAAASQFSEFSPSAVELEPMDPEAPSLNRALECSKIRNTFAVKQLPWRNVIGDQVKWYFEHQE</sequence>
<comment type="pathway">
    <text evidence="1 6">Carbohydrate biosynthesis; dTDP-L-rhamnose biosynthesis.</text>
</comment>
<keyword evidence="6" id="KW-0521">NADP</keyword>
<organism evidence="8 9">
    <name type="scientific">Seongchinamella sediminis</name>
    <dbReference type="NCBI Taxonomy" id="2283635"/>
    <lineage>
        <taxon>Bacteria</taxon>
        <taxon>Pseudomonadati</taxon>
        <taxon>Pseudomonadota</taxon>
        <taxon>Gammaproteobacteria</taxon>
        <taxon>Cellvibrionales</taxon>
        <taxon>Halieaceae</taxon>
        <taxon>Seongchinamella</taxon>
    </lineage>
</organism>
<dbReference type="InterPro" id="IPR005913">
    <property type="entry name" value="dTDP_dehydrorham_reduct"/>
</dbReference>